<protein>
    <submittedName>
        <fullName evidence="1">Uncharacterized protein</fullName>
    </submittedName>
</protein>
<dbReference type="EMBL" id="CADCTU010000335">
    <property type="protein sequence ID" value="CAA9310818.1"/>
    <property type="molecule type" value="Genomic_DNA"/>
</dbReference>
<gene>
    <name evidence="1" type="ORF">AVDCRST_MAG11-1473</name>
</gene>
<sequence>MRPAAELGRSATHLSDCADRAVGAWSRCSLRTGTSLELFPR</sequence>
<organism evidence="1">
    <name type="scientific">uncultured Gemmatimonadaceae bacterium</name>
    <dbReference type="NCBI Taxonomy" id="246130"/>
    <lineage>
        <taxon>Bacteria</taxon>
        <taxon>Pseudomonadati</taxon>
        <taxon>Gemmatimonadota</taxon>
        <taxon>Gemmatimonadia</taxon>
        <taxon>Gemmatimonadales</taxon>
        <taxon>Gemmatimonadaceae</taxon>
        <taxon>environmental samples</taxon>
    </lineage>
</organism>
<proteinExistence type="predicted"/>
<dbReference type="AlphaFoldDB" id="A0A6J4KT28"/>
<accession>A0A6J4KT28</accession>
<reference evidence="1" key="1">
    <citation type="submission" date="2020-02" db="EMBL/GenBank/DDBJ databases">
        <authorList>
            <person name="Meier V. D."/>
        </authorList>
    </citation>
    <scope>NUCLEOTIDE SEQUENCE</scope>
    <source>
        <strain evidence="1">AVDCRST_MAG11</strain>
    </source>
</reference>
<name>A0A6J4KT28_9BACT</name>
<evidence type="ECO:0000313" key="1">
    <source>
        <dbReference type="EMBL" id="CAA9310818.1"/>
    </source>
</evidence>